<organism evidence="2 3">
    <name type="scientific">Woeseia oceani</name>
    <dbReference type="NCBI Taxonomy" id="1548547"/>
    <lineage>
        <taxon>Bacteria</taxon>
        <taxon>Pseudomonadati</taxon>
        <taxon>Pseudomonadota</taxon>
        <taxon>Gammaproteobacteria</taxon>
        <taxon>Woeseiales</taxon>
        <taxon>Woeseiaceae</taxon>
        <taxon>Woeseia</taxon>
    </lineage>
</organism>
<protein>
    <recommendedName>
        <fullName evidence="4">SCP domain-containing protein</fullName>
    </recommendedName>
</protein>
<dbReference type="KEGG" id="woc:BA177_10965"/>
<keyword evidence="3" id="KW-1185">Reference proteome</keyword>
<feature type="chain" id="PRO_5008260192" description="SCP domain-containing protein" evidence="1">
    <location>
        <begin position="26"/>
        <end position="200"/>
    </location>
</feature>
<accession>A0A193LGI5</accession>
<evidence type="ECO:0008006" key="4">
    <source>
        <dbReference type="Google" id="ProtNLM"/>
    </source>
</evidence>
<dbReference type="AlphaFoldDB" id="A0A193LGI5"/>
<feature type="signal peptide" evidence="1">
    <location>
        <begin position="1"/>
        <end position="25"/>
    </location>
</feature>
<dbReference type="EMBL" id="CP016268">
    <property type="protein sequence ID" value="ANO51655.1"/>
    <property type="molecule type" value="Genomic_DNA"/>
</dbReference>
<name>A0A193LGI5_9GAMM</name>
<reference evidence="2 3" key="1">
    <citation type="submission" date="2016-06" db="EMBL/GenBank/DDBJ databases">
        <title>Complete genome sequence of a deep-branching marine Gamma Proteobacterium Woeseia oceani type strain XK5.</title>
        <authorList>
            <person name="Mu D."/>
            <person name="Du Z."/>
        </authorList>
    </citation>
    <scope>NUCLEOTIDE SEQUENCE [LARGE SCALE GENOMIC DNA]</scope>
    <source>
        <strain evidence="2 3">XK5</strain>
    </source>
</reference>
<proteinExistence type="predicted"/>
<evidence type="ECO:0000256" key="1">
    <source>
        <dbReference type="SAM" id="SignalP"/>
    </source>
</evidence>
<dbReference type="Proteomes" id="UP000092695">
    <property type="component" value="Chromosome"/>
</dbReference>
<dbReference type="RefSeq" id="WP_068616209.1">
    <property type="nucleotide sequence ID" value="NZ_CP016268.1"/>
</dbReference>
<gene>
    <name evidence="2" type="ORF">BA177_10965</name>
</gene>
<sequence length="200" mass="20977">MGRASVRFFTLFMVALAGAVSAAYAAAPADGCAQLATTVDDNLQGAMRAYRLDGSSLVNQGRAAGIAAGNPVSCGTTAAAASSAFSAVMNRYGLQLSWHNGGLPNPGDFCESHYISQCYPELQQGSYGLTAVDQAFVRDAWLGVRSGLARHMPFGLQSDIAFFQPEQLGTTLQISLDLSLAPSPLPERREIGSRVVGGDR</sequence>
<evidence type="ECO:0000313" key="2">
    <source>
        <dbReference type="EMBL" id="ANO51655.1"/>
    </source>
</evidence>
<evidence type="ECO:0000313" key="3">
    <source>
        <dbReference type="Proteomes" id="UP000092695"/>
    </source>
</evidence>
<keyword evidence="1" id="KW-0732">Signal</keyword>